<evidence type="ECO:0000256" key="1">
    <source>
        <dbReference type="SAM" id="MobiDB-lite"/>
    </source>
</evidence>
<feature type="region of interest" description="Disordered" evidence="1">
    <location>
        <begin position="166"/>
        <end position="188"/>
    </location>
</feature>
<proteinExistence type="predicted"/>
<evidence type="ECO:0000313" key="2">
    <source>
        <dbReference type="EMBL" id="QHS94697.1"/>
    </source>
</evidence>
<feature type="region of interest" description="Disordered" evidence="1">
    <location>
        <begin position="204"/>
        <end position="257"/>
    </location>
</feature>
<sequence length="257" mass="28883">MPSDIGHSGKGRRTQLPSAAYAESEDDDEYDEYDEDYGVYALERTRKKKPSAAEEKAAKAKRDKDTAIENLDAILGGRANRSVLWDYYNLGDRKAAGRLTAKKLHDVYLTLKDRDQREAFHKGMEDGSIVAGLRDGDNMHTSGMLENTKRRRARLRASAAAAAAGSSDHFYAASAPQGNPRATTITDTLPPRAMDEIFRNLTGATRPVSYGGPLPSSHGGMIRKTRKHKRRNKRKRNTKQTYRRHSKSSKRKSYRHF</sequence>
<name>A0A6C0BQN3_9ZZZZ</name>
<organism evidence="2">
    <name type="scientific">viral metagenome</name>
    <dbReference type="NCBI Taxonomy" id="1070528"/>
    <lineage>
        <taxon>unclassified sequences</taxon>
        <taxon>metagenomes</taxon>
        <taxon>organismal metagenomes</taxon>
    </lineage>
</organism>
<dbReference type="AlphaFoldDB" id="A0A6C0BQN3"/>
<reference evidence="2" key="1">
    <citation type="journal article" date="2020" name="Nature">
        <title>Giant virus diversity and host interactions through global metagenomics.</title>
        <authorList>
            <person name="Schulz F."/>
            <person name="Roux S."/>
            <person name="Paez-Espino D."/>
            <person name="Jungbluth S."/>
            <person name="Walsh D.A."/>
            <person name="Denef V.J."/>
            <person name="McMahon K.D."/>
            <person name="Konstantinidis K.T."/>
            <person name="Eloe-Fadrosh E.A."/>
            <person name="Kyrpides N.C."/>
            <person name="Woyke T."/>
        </authorList>
    </citation>
    <scope>NUCLEOTIDE SEQUENCE</scope>
    <source>
        <strain evidence="2">GVMAG-M-3300018416-45</strain>
    </source>
</reference>
<dbReference type="EMBL" id="MN739229">
    <property type="protein sequence ID" value="QHS94697.1"/>
    <property type="molecule type" value="Genomic_DNA"/>
</dbReference>
<feature type="compositionally biased region" description="Polar residues" evidence="1">
    <location>
        <begin position="176"/>
        <end position="187"/>
    </location>
</feature>
<feature type="compositionally biased region" description="Acidic residues" evidence="1">
    <location>
        <begin position="23"/>
        <end position="32"/>
    </location>
</feature>
<feature type="compositionally biased region" description="Basic residues" evidence="1">
    <location>
        <begin position="221"/>
        <end position="257"/>
    </location>
</feature>
<feature type="region of interest" description="Disordered" evidence="1">
    <location>
        <begin position="1"/>
        <end position="32"/>
    </location>
</feature>
<accession>A0A6C0BQN3</accession>
<protein>
    <submittedName>
        <fullName evidence="2">Uncharacterized protein</fullName>
    </submittedName>
</protein>